<evidence type="ECO:0000313" key="3">
    <source>
        <dbReference type="Proteomes" id="UP001623348"/>
    </source>
</evidence>
<dbReference type="EMBL" id="BAAFJT010000002">
    <property type="protein sequence ID" value="GAB0181969.1"/>
    <property type="molecule type" value="Genomic_DNA"/>
</dbReference>
<evidence type="ECO:0000256" key="1">
    <source>
        <dbReference type="SAM" id="MobiDB-lite"/>
    </source>
</evidence>
<organism evidence="2 3">
    <name type="scientific">Grus japonensis</name>
    <name type="common">Japanese crane</name>
    <name type="synonym">Red-crowned crane</name>
    <dbReference type="NCBI Taxonomy" id="30415"/>
    <lineage>
        <taxon>Eukaryota</taxon>
        <taxon>Metazoa</taxon>
        <taxon>Chordata</taxon>
        <taxon>Craniata</taxon>
        <taxon>Vertebrata</taxon>
        <taxon>Euteleostomi</taxon>
        <taxon>Archelosauria</taxon>
        <taxon>Archosauria</taxon>
        <taxon>Dinosauria</taxon>
        <taxon>Saurischia</taxon>
        <taxon>Theropoda</taxon>
        <taxon>Coelurosauria</taxon>
        <taxon>Aves</taxon>
        <taxon>Neognathae</taxon>
        <taxon>Neoaves</taxon>
        <taxon>Gruiformes</taxon>
        <taxon>Gruidae</taxon>
        <taxon>Grus</taxon>
    </lineage>
</organism>
<comment type="caution">
    <text evidence="2">The sequence shown here is derived from an EMBL/GenBank/DDBJ whole genome shotgun (WGS) entry which is preliminary data.</text>
</comment>
<feature type="region of interest" description="Disordered" evidence="1">
    <location>
        <begin position="1"/>
        <end position="45"/>
    </location>
</feature>
<sequence length="90" mass="9399">MAPPRPLAPPPPRPCPPVTCVSDSRRRRPLAEGKGGAGPGRPGRQLRAAAITTKGSAERGVGTAVELGATRFGFHIICLPVMPLHVPYLS</sequence>
<proteinExistence type="predicted"/>
<feature type="compositionally biased region" description="Pro residues" evidence="1">
    <location>
        <begin position="1"/>
        <end position="17"/>
    </location>
</feature>
<dbReference type="Proteomes" id="UP001623348">
    <property type="component" value="Unassembled WGS sequence"/>
</dbReference>
<accession>A0ABC9W8W0</accession>
<keyword evidence="3" id="KW-1185">Reference proteome</keyword>
<protein>
    <submittedName>
        <fullName evidence="2">Uncharacterized protein</fullName>
    </submittedName>
</protein>
<gene>
    <name evidence="2" type="ORF">GRJ2_000662200</name>
</gene>
<name>A0ABC9W8W0_GRUJA</name>
<reference evidence="2 3" key="1">
    <citation type="submission" date="2024-06" db="EMBL/GenBank/DDBJ databases">
        <title>The draft genome of Grus japonensis, version 3.</title>
        <authorList>
            <person name="Nabeshima K."/>
            <person name="Suzuki S."/>
            <person name="Onuma M."/>
        </authorList>
    </citation>
    <scope>NUCLEOTIDE SEQUENCE [LARGE SCALE GENOMIC DNA]</scope>
    <source>
        <strain evidence="2 3">451A</strain>
    </source>
</reference>
<dbReference type="AlphaFoldDB" id="A0ABC9W8W0"/>
<evidence type="ECO:0000313" key="2">
    <source>
        <dbReference type="EMBL" id="GAB0181969.1"/>
    </source>
</evidence>